<dbReference type="Proteomes" id="UP000539313">
    <property type="component" value="Unassembled WGS sequence"/>
</dbReference>
<dbReference type="AlphaFoldDB" id="A0A7W3N5L8"/>
<name>A0A7W3N5L8_9ACTN</name>
<evidence type="ECO:0000313" key="2">
    <source>
        <dbReference type="Proteomes" id="UP000539313"/>
    </source>
</evidence>
<dbReference type="RefSeq" id="WP_281402072.1">
    <property type="nucleotide sequence ID" value="NZ_JACJII010000001.1"/>
</dbReference>
<proteinExistence type="predicted"/>
<dbReference type="EMBL" id="JACJII010000001">
    <property type="protein sequence ID" value="MBA9007970.1"/>
    <property type="molecule type" value="Genomic_DNA"/>
</dbReference>
<keyword evidence="2" id="KW-1185">Reference proteome</keyword>
<protein>
    <submittedName>
        <fullName evidence="1">Uncharacterized protein</fullName>
    </submittedName>
</protein>
<reference evidence="1 2" key="1">
    <citation type="submission" date="2020-08" db="EMBL/GenBank/DDBJ databases">
        <title>Sequencing the genomes of 1000 actinobacteria strains.</title>
        <authorList>
            <person name="Klenk H.-P."/>
        </authorList>
    </citation>
    <scope>NUCLEOTIDE SEQUENCE [LARGE SCALE GENOMIC DNA]</scope>
    <source>
        <strain evidence="1 2">DSM 45823</strain>
    </source>
</reference>
<comment type="caution">
    <text evidence="1">The sequence shown here is derived from an EMBL/GenBank/DDBJ whole genome shotgun (WGS) entry which is preliminary data.</text>
</comment>
<organism evidence="1 2">
    <name type="scientific">Thermomonospora cellulosilytica</name>
    <dbReference type="NCBI Taxonomy" id="1411118"/>
    <lineage>
        <taxon>Bacteria</taxon>
        <taxon>Bacillati</taxon>
        <taxon>Actinomycetota</taxon>
        <taxon>Actinomycetes</taxon>
        <taxon>Streptosporangiales</taxon>
        <taxon>Thermomonosporaceae</taxon>
        <taxon>Thermomonospora</taxon>
    </lineage>
</organism>
<evidence type="ECO:0000313" key="1">
    <source>
        <dbReference type="EMBL" id="MBA9007970.1"/>
    </source>
</evidence>
<gene>
    <name evidence="1" type="ORF">HNR21_006852</name>
</gene>
<sequence>MSAADMGPSFFPLTVARALLRALWRVRRRPAPQDPPRDKRD</sequence>
<accession>A0A7W3N5L8</accession>